<dbReference type="InterPro" id="IPR036259">
    <property type="entry name" value="MFS_trans_sf"/>
</dbReference>
<sequence length="394" mass="40633">MAAWHHPRMSSVTRAGLGRRRPAVAAAFAGQGFVFILLTTKLPRLQERFDLSPGDFSLLILALVLCAGVGSLLGERIAPRRGSGLALRLGFALVVLSVPAMAAAPSVALLAVGMSAYGIALGLADAGTNMQGVGLEHSYGRTIMPTFHAAWTCGGVAATVLALLTKNWSFEAVAVVGVLVPLALVAAPYVRSAGPVTPIGDDGSKVPWRRILPVGIAMVLFYMVDTAATTWGPSYLHHVFGSGAALVAVATLPYLVASLVGRASGDRLAEHFCAANLVRSAAFVGAAGLGVVVCAPHPLIAVLGFTVAGLGLATVAPLAFSAAAKIAREQTSSEPEAVRAKVDAIIARFNQFNYLGGILGAVMTGAVGNDSLRYGFAIPMVLVLFLAPLARSFR</sequence>
<feature type="transmembrane region" description="Helical" evidence="5">
    <location>
        <begin position="211"/>
        <end position="232"/>
    </location>
</feature>
<keyword evidence="7" id="KW-1185">Reference proteome</keyword>
<evidence type="ECO:0000256" key="1">
    <source>
        <dbReference type="ARBA" id="ARBA00004141"/>
    </source>
</evidence>
<feature type="transmembrane region" description="Helical" evidence="5">
    <location>
        <begin position="108"/>
        <end position="126"/>
    </location>
</feature>
<reference evidence="6 7" key="1">
    <citation type="journal article" date="2019" name="Int. J. Syst. Evol. Microbiol.">
        <title>The Global Catalogue of Microorganisms (GCM) 10K type strain sequencing project: providing services to taxonomists for standard genome sequencing and annotation.</title>
        <authorList>
            <consortium name="The Broad Institute Genomics Platform"/>
            <consortium name="The Broad Institute Genome Sequencing Center for Infectious Disease"/>
            <person name="Wu L."/>
            <person name="Ma J."/>
        </authorList>
    </citation>
    <scope>NUCLEOTIDE SEQUENCE [LARGE SCALE GENOMIC DNA]</scope>
    <source>
        <strain evidence="6 7">JCM 14588</strain>
    </source>
</reference>
<dbReference type="InterPro" id="IPR051788">
    <property type="entry name" value="MFS_Transporter"/>
</dbReference>
<proteinExistence type="predicted"/>
<dbReference type="PANTHER" id="PTHR23514:SF13">
    <property type="entry name" value="INNER MEMBRANE PROTEIN YBJJ"/>
    <property type="match status" value="1"/>
</dbReference>
<dbReference type="PANTHER" id="PTHR23514">
    <property type="entry name" value="BYPASS OF STOP CODON PROTEIN 6"/>
    <property type="match status" value="1"/>
</dbReference>
<organism evidence="6 7">
    <name type="scientific">Dermacoccus barathri</name>
    <dbReference type="NCBI Taxonomy" id="322601"/>
    <lineage>
        <taxon>Bacteria</taxon>
        <taxon>Bacillati</taxon>
        <taxon>Actinomycetota</taxon>
        <taxon>Actinomycetes</taxon>
        <taxon>Micrococcales</taxon>
        <taxon>Dermacoccaceae</taxon>
        <taxon>Dermacoccus</taxon>
    </lineage>
</organism>
<evidence type="ECO:0000313" key="7">
    <source>
        <dbReference type="Proteomes" id="UP001501288"/>
    </source>
</evidence>
<feature type="transmembrane region" description="Helical" evidence="5">
    <location>
        <begin position="272"/>
        <end position="293"/>
    </location>
</feature>
<evidence type="ECO:0000256" key="3">
    <source>
        <dbReference type="ARBA" id="ARBA00022989"/>
    </source>
</evidence>
<accession>A0ABN2C7F1</accession>
<keyword evidence="4 5" id="KW-0472">Membrane</keyword>
<name>A0ABN2C7F1_9MICO</name>
<gene>
    <name evidence="6" type="ORF">GCM10009762_26610</name>
</gene>
<dbReference type="SUPFAM" id="SSF103473">
    <property type="entry name" value="MFS general substrate transporter"/>
    <property type="match status" value="1"/>
</dbReference>
<feature type="transmembrane region" description="Helical" evidence="5">
    <location>
        <begin position="85"/>
        <end position="102"/>
    </location>
</feature>
<evidence type="ECO:0000256" key="5">
    <source>
        <dbReference type="SAM" id="Phobius"/>
    </source>
</evidence>
<protein>
    <submittedName>
        <fullName evidence="6">MFS transporter</fullName>
    </submittedName>
</protein>
<feature type="transmembrane region" description="Helical" evidence="5">
    <location>
        <begin position="299"/>
        <end position="324"/>
    </location>
</feature>
<dbReference type="Proteomes" id="UP001501288">
    <property type="component" value="Unassembled WGS sequence"/>
</dbReference>
<evidence type="ECO:0000256" key="4">
    <source>
        <dbReference type="ARBA" id="ARBA00023136"/>
    </source>
</evidence>
<evidence type="ECO:0000313" key="6">
    <source>
        <dbReference type="EMBL" id="GAA1552603.1"/>
    </source>
</evidence>
<comment type="caution">
    <text evidence="6">The sequence shown here is derived from an EMBL/GenBank/DDBJ whole genome shotgun (WGS) entry which is preliminary data.</text>
</comment>
<feature type="transmembrane region" description="Helical" evidence="5">
    <location>
        <begin position="21"/>
        <end position="40"/>
    </location>
</feature>
<keyword evidence="2 5" id="KW-0812">Transmembrane</keyword>
<dbReference type="Gene3D" id="1.20.1250.20">
    <property type="entry name" value="MFS general substrate transporter like domains"/>
    <property type="match status" value="2"/>
</dbReference>
<comment type="subcellular location">
    <subcellularLocation>
        <location evidence="1">Membrane</location>
        <topology evidence="1">Multi-pass membrane protein</topology>
    </subcellularLocation>
</comment>
<feature type="transmembrane region" description="Helical" evidence="5">
    <location>
        <begin position="56"/>
        <end position="73"/>
    </location>
</feature>
<feature type="transmembrane region" description="Helical" evidence="5">
    <location>
        <begin position="170"/>
        <end position="190"/>
    </location>
</feature>
<dbReference type="EMBL" id="BAAANV010000066">
    <property type="protein sequence ID" value="GAA1552603.1"/>
    <property type="molecule type" value="Genomic_DNA"/>
</dbReference>
<feature type="transmembrane region" description="Helical" evidence="5">
    <location>
        <begin position="147"/>
        <end position="164"/>
    </location>
</feature>
<feature type="transmembrane region" description="Helical" evidence="5">
    <location>
        <begin position="238"/>
        <end position="260"/>
    </location>
</feature>
<feature type="transmembrane region" description="Helical" evidence="5">
    <location>
        <begin position="372"/>
        <end position="390"/>
    </location>
</feature>
<keyword evidence="3 5" id="KW-1133">Transmembrane helix</keyword>
<evidence type="ECO:0000256" key="2">
    <source>
        <dbReference type="ARBA" id="ARBA00022692"/>
    </source>
</evidence>
<feature type="transmembrane region" description="Helical" evidence="5">
    <location>
        <begin position="345"/>
        <end position="366"/>
    </location>
</feature>